<keyword evidence="4" id="KW-1185">Reference proteome</keyword>
<dbReference type="RefSeq" id="WP_015364158.1">
    <property type="nucleotide sequence ID" value="NZ_QKZR01000004.1"/>
</dbReference>
<name>A0ABX5PWK1_9FLAO</name>
<proteinExistence type="predicted"/>
<evidence type="ECO:0000256" key="1">
    <source>
        <dbReference type="ARBA" id="ARBA00022679"/>
    </source>
</evidence>
<protein>
    <submittedName>
        <fullName evidence="3">Glycosyltransferase involved in cell wall biosynthesis</fullName>
    </submittedName>
</protein>
<comment type="caution">
    <text evidence="3">The sequence shown here is derived from an EMBL/GenBank/DDBJ whole genome shotgun (WGS) entry which is preliminary data.</text>
</comment>
<evidence type="ECO:0000259" key="2">
    <source>
        <dbReference type="Pfam" id="PF00534"/>
    </source>
</evidence>
<dbReference type="CDD" id="cd03794">
    <property type="entry name" value="GT4_WbuB-like"/>
    <property type="match status" value="1"/>
</dbReference>
<accession>A0ABX5PWK1</accession>
<dbReference type="Pfam" id="PF00534">
    <property type="entry name" value="Glycos_transf_1"/>
    <property type="match status" value="1"/>
</dbReference>
<reference evidence="3 4" key="1">
    <citation type="submission" date="2018-06" db="EMBL/GenBank/DDBJ databases">
        <title>Genomic Encyclopedia of Archaeal and Bacterial Type Strains, Phase II (KMG-II): from individual species to whole genera.</title>
        <authorList>
            <person name="Goeker M."/>
        </authorList>
    </citation>
    <scope>NUCLEOTIDE SEQUENCE [LARGE SCALE GENOMIC DNA]</scope>
    <source>
        <strain evidence="3 4">DSM 17205</strain>
    </source>
</reference>
<evidence type="ECO:0000313" key="3">
    <source>
        <dbReference type="EMBL" id="PZX39207.1"/>
    </source>
</evidence>
<sequence length="393" mass="45068">MSKQDVYIVSELFYPETISTGYIMTEIAAEMAKTYNVKVICGPEYYEKKDKVEKVDSLPDIDIFRIKSNGYNKNKLLSRVFGNFLVSFKLFQLMKSEIPSDSKVLMVTNPIFLLLIASFYSKSKKWKINLLVHDVFPENLLLSNVLKSKNFIFKILEIFFNRSFKKMHSIIVLGRDMKAIFQNKVANKVQIHVIENWADTERISASILNEQSSKNLLFAGNLGRLQGIDSLLSALYKTRNEDYTFTFIGNGAFSATIDNFIKNNNLSHIEKLGWIERSKQNEFLANSTIGVVTLKKGMVGLGVPSKFYNLLAAGKPILYIGDLYSELYYVLKENNIGWFVESGSTEMICTTIMEIINTDFNTLRKMSLNARNLSVERYDKKIVLSRFVEIFKD</sequence>
<dbReference type="SUPFAM" id="SSF53756">
    <property type="entry name" value="UDP-Glycosyltransferase/glycogen phosphorylase"/>
    <property type="match status" value="1"/>
</dbReference>
<evidence type="ECO:0000313" key="4">
    <source>
        <dbReference type="Proteomes" id="UP000248584"/>
    </source>
</evidence>
<keyword evidence="1" id="KW-0808">Transferase</keyword>
<dbReference type="InterPro" id="IPR001296">
    <property type="entry name" value="Glyco_trans_1"/>
</dbReference>
<gene>
    <name evidence="3" type="ORF">LX97_02573</name>
</gene>
<dbReference type="Proteomes" id="UP000248584">
    <property type="component" value="Unassembled WGS sequence"/>
</dbReference>
<feature type="domain" description="Glycosyl transferase family 1" evidence="2">
    <location>
        <begin position="201"/>
        <end position="372"/>
    </location>
</feature>
<dbReference type="PANTHER" id="PTHR46401:SF2">
    <property type="entry name" value="GLYCOSYLTRANSFERASE WBBK-RELATED"/>
    <property type="match status" value="1"/>
</dbReference>
<organism evidence="3 4">
    <name type="scientific">Nonlabens dokdonensis</name>
    <dbReference type="NCBI Taxonomy" id="328515"/>
    <lineage>
        <taxon>Bacteria</taxon>
        <taxon>Pseudomonadati</taxon>
        <taxon>Bacteroidota</taxon>
        <taxon>Flavobacteriia</taxon>
        <taxon>Flavobacteriales</taxon>
        <taxon>Flavobacteriaceae</taxon>
        <taxon>Nonlabens</taxon>
    </lineage>
</organism>
<dbReference type="Gene3D" id="3.40.50.2000">
    <property type="entry name" value="Glycogen Phosphorylase B"/>
    <property type="match status" value="2"/>
</dbReference>
<dbReference type="EMBL" id="QKZR01000004">
    <property type="protein sequence ID" value="PZX39207.1"/>
    <property type="molecule type" value="Genomic_DNA"/>
</dbReference>
<dbReference type="PANTHER" id="PTHR46401">
    <property type="entry name" value="GLYCOSYLTRANSFERASE WBBK-RELATED"/>
    <property type="match status" value="1"/>
</dbReference>